<dbReference type="OrthoDB" id="2439692at2759"/>
<reference evidence="4" key="2">
    <citation type="submission" date="2009-11" db="EMBL/GenBank/DDBJ databases">
        <title>The Genome Sequence of Allomyces macrogynus strain ATCC 38327.</title>
        <authorList>
            <consortium name="The Broad Institute Genome Sequencing Platform"/>
            <person name="Russ C."/>
            <person name="Cuomo C."/>
            <person name="Shea T."/>
            <person name="Young S.K."/>
            <person name="Zeng Q."/>
            <person name="Koehrsen M."/>
            <person name="Haas B."/>
            <person name="Borodovsky M."/>
            <person name="Guigo R."/>
            <person name="Alvarado L."/>
            <person name="Berlin A."/>
            <person name="Borenstein D."/>
            <person name="Chen Z."/>
            <person name="Engels R."/>
            <person name="Freedman E."/>
            <person name="Gellesch M."/>
            <person name="Goldberg J."/>
            <person name="Griggs A."/>
            <person name="Gujja S."/>
            <person name="Heiman D."/>
            <person name="Hepburn T."/>
            <person name="Howarth C."/>
            <person name="Jen D."/>
            <person name="Larson L."/>
            <person name="Lewis B."/>
            <person name="Mehta T."/>
            <person name="Park D."/>
            <person name="Pearson M."/>
            <person name="Roberts A."/>
            <person name="Saif S."/>
            <person name="Shenoy N."/>
            <person name="Sisk P."/>
            <person name="Stolte C."/>
            <person name="Sykes S."/>
            <person name="Walk T."/>
            <person name="White J."/>
            <person name="Yandava C."/>
            <person name="Burger G."/>
            <person name="Gray M.W."/>
            <person name="Holland P.W.H."/>
            <person name="King N."/>
            <person name="Lang F.B.F."/>
            <person name="Roger A.J."/>
            <person name="Ruiz-Trillo I."/>
            <person name="Lander E."/>
            <person name="Nusbaum C."/>
        </authorList>
    </citation>
    <scope>NUCLEOTIDE SEQUENCE [LARGE SCALE GENOMIC DNA]</scope>
    <source>
        <strain evidence="4">ATCC 38327</strain>
    </source>
</reference>
<dbReference type="Proteomes" id="UP000054350">
    <property type="component" value="Unassembled WGS sequence"/>
</dbReference>
<organism evidence="3 4">
    <name type="scientific">Allomyces macrogynus (strain ATCC 38327)</name>
    <name type="common">Allomyces javanicus var. macrogynus</name>
    <dbReference type="NCBI Taxonomy" id="578462"/>
    <lineage>
        <taxon>Eukaryota</taxon>
        <taxon>Fungi</taxon>
        <taxon>Fungi incertae sedis</taxon>
        <taxon>Blastocladiomycota</taxon>
        <taxon>Blastocladiomycetes</taxon>
        <taxon>Blastocladiales</taxon>
        <taxon>Blastocladiaceae</taxon>
        <taxon>Allomyces</taxon>
    </lineage>
</organism>
<keyword evidence="4" id="KW-1185">Reference proteome</keyword>
<dbReference type="Pfam" id="PF24808">
    <property type="entry name" value="DUF7707"/>
    <property type="match status" value="1"/>
</dbReference>
<accession>A0A0L0RWX4</accession>
<dbReference type="VEuPathDB" id="FungiDB:AMAG_00579"/>
<gene>
    <name evidence="3" type="ORF">AMAG_00579</name>
</gene>
<dbReference type="EMBL" id="GG745328">
    <property type="protein sequence ID" value="KNE54614.1"/>
    <property type="molecule type" value="Genomic_DNA"/>
</dbReference>
<dbReference type="PANTHER" id="PTHR38118:SF2">
    <property type="entry name" value="CDP-ALCOHOL PHOSPHATIDYLTRANSFERASE PROTEIN"/>
    <property type="match status" value="1"/>
</dbReference>
<evidence type="ECO:0000313" key="4">
    <source>
        <dbReference type="Proteomes" id="UP000054350"/>
    </source>
</evidence>
<feature type="domain" description="DUF7707" evidence="2">
    <location>
        <begin position="28"/>
        <end position="124"/>
    </location>
</feature>
<evidence type="ECO:0000256" key="1">
    <source>
        <dbReference type="SAM" id="SignalP"/>
    </source>
</evidence>
<keyword evidence="1" id="KW-0732">Signal</keyword>
<dbReference type="eggNOG" id="ENOG502S9NN">
    <property type="taxonomic scope" value="Eukaryota"/>
</dbReference>
<proteinExistence type="predicted"/>
<evidence type="ECO:0000259" key="2">
    <source>
        <dbReference type="Pfam" id="PF24808"/>
    </source>
</evidence>
<dbReference type="PANTHER" id="PTHR38118">
    <property type="entry name" value="ANCHORED CELL WALL PROTEIN 11-RELATED"/>
    <property type="match status" value="1"/>
</dbReference>
<dbReference type="AlphaFoldDB" id="A0A0L0RWX4"/>
<dbReference type="InterPro" id="IPR056124">
    <property type="entry name" value="DUF7707"/>
</dbReference>
<protein>
    <recommendedName>
        <fullName evidence="2">DUF7707 domain-containing protein</fullName>
    </recommendedName>
</protein>
<feature type="signal peptide" evidence="1">
    <location>
        <begin position="1"/>
        <end position="21"/>
    </location>
</feature>
<feature type="chain" id="PRO_5005547437" description="DUF7707 domain-containing protein" evidence="1">
    <location>
        <begin position="22"/>
        <end position="181"/>
    </location>
</feature>
<sequence length="181" mass="19146">MNALFATVLAVILALAATVAAQTAGQINATSPATRQNWCLQQTSVCKTYCSQQAPINTCDWKTLAFQCRCKGNDTDVSFNDNIDLTLPFFICLNYKWQPCVNACPAGSQPCQDKCNADFPCGKVKTNPNITVTATTDSATATSTTTGIVLDNKNSAISAMASRPALAFAATVVAMAAVYLL</sequence>
<evidence type="ECO:0000313" key="3">
    <source>
        <dbReference type="EMBL" id="KNE54614.1"/>
    </source>
</evidence>
<reference evidence="3 4" key="1">
    <citation type="submission" date="2009-11" db="EMBL/GenBank/DDBJ databases">
        <title>Annotation of Allomyces macrogynus ATCC 38327.</title>
        <authorList>
            <consortium name="The Broad Institute Genome Sequencing Platform"/>
            <person name="Russ C."/>
            <person name="Cuomo C."/>
            <person name="Burger G."/>
            <person name="Gray M.W."/>
            <person name="Holland P.W.H."/>
            <person name="King N."/>
            <person name="Lang F.B.F."/>
            <person name="Roger A.J."/>
            <person name="Ruiz-Trillo I."/>
            <person name="Young S.K."/>
            <person name="Zeng Q."/>
            <person name="Gargeya S."/>
            <person name="Fitzgerald M."/>
            <person name="Haas B."/>
            <person name="Abouelleil A."/>
            <person name="Alvarado L."/>
            <person name="Arachchi H.M."/>
            <person name="Berlin A."/>
            <person name="Chapman S.B."/>
            <person name="Gearin G."/>
            <person name="Goldberg J."/>
            <person name="Griggs A."/>
            <person name="Gujja S."/>
            <person name="Hansen M."/>
            <person name="Heiman D."/>
            <person name="Howarth C."/>
            <person name="Larimer J."/>
            <person name="Lui A."/>
            <person name="MacDonald P.J.P."/>
            <person name="McCowen C."/>
            <person name="Montmayeur A."/>
            <person name="Murphy C."/>
            <person name="Neiman D."/>
            <person name="Pearson M."/>
            <person name="Priest M."/>
            <person name="Roberts A."/>
            <person name="Saif S."/>
            <person name="Shea T."/>
            <person name="Sisk P."/>
            <person name="Stolte C."/>
            <person name="Sykes S."/>
            <person name="Wortman J."/>
            <person name="Nusbaum C."/>
            <person name="Birren B."/>
        </authorList>
    </citation>
    <scope>NUCLEOTIDE SEQUENCE [LARGE SCALE GENOMIC DNA]</scope>
    <source>
        <strain evidence="3 4">ATCC 38327</strain>
    </source>
</reference>
<name>A0A0L0RWX4_ALLM3</name>